<dbReference type="AlphaFoldDB" id="A0A1J1LND3"/>
<dbReference type="OrthoDB" id="9780884at2"/>
<dbReference type="STRING" id="671072.PL9214640010"/>
<dbReference type="RefSeq" id="WP_072720519.1">
    <property type="nucleotide sequence ID" value="NZ_LN889812.1"/>
</dbReference>
<evidence type="ECO:0000259" key="1">
    <source>
        <dbReference type="Pfam" id="PF00149"/>
    </source>
</evidence>
<dbReference type="Gene3D" id="3.60.21.10">
    <property type="match status" value="1"/>
</dbReference>
<proteinExistence type="predicted"/>
<dbReference type="SUPFAM" id="SSF56300">
    <property type="entry name" value="Metallo-dependent phosphatases"/>
    <property type="match status" value="1"/>
</dbReference>
<accession>A0A1J1LND3</accession>
<keyword evidence="3" id="KW-1185">Reference proteome</keyword>
<dbReference type="PANTHER" id="PTHR31302:SF0">
    <property type="entry name" value="TRANSMEMBRANE PROTEIN WITH METALLOPHOSPHOESTERASE DOMAIN"/>
    <property type="match status" value="1"/>
</dbReference>
<reference evidence="3" key="1">
    <citation type="submission" date="2015-10" db="EMBL/GenBank/DDBJ databases">
        <authorList>
            <person name="Regsiter A."/>
            <person name="william w."/>
        </authorList>
    </citation>
    <scope>NUCLEOTIDE SEQUENCE [LARGE SCALE GENOMIC DNA]</scope>
</reference>
<dbReference type="EMBL" id="CZDF01000171">
    <property type="protein sequence ID" value="CUR34003.1"/>
    <property type="molecule type" value="Genomic_DNA"/>
</dbReference>
<dbReference type="PANTHER" id="PTHR31302">
    <property type="entry name" value="TRANSMEMBRANE PROTEIN WITH METALLOPHOSPHOESTERASE DOMAIN-RELATED"/>
    <property type="match status" value="1"/>
</dbReference>
<dbReference type="CDD" id="cd07385">
    <property type="entry name" value="MPP_YkuE_C"/>
    <property type="match status" value="1"/>
</dbReference>
<name>A0A1J1LND3_9CYAN</name>
<dbReference type="GO" id="GO:0016787">
    <property type="term" value="F:hydrolase activity"/>
    <property type="evidence" value="ECO:0007669"/>
    <property type="project" value="InterPro"/>
</dbReference>
<organism evidence="2 3">
    <name type="scientific">Planktothrix tepida PCC 9214</name>
    <dbReference type="NCBI Taxonomy" id="671072"/>
    <lineage>
        <taxon>Bacteria</taxon>
        <taxon>Bacillati</taxon>
        <taxon>Cyanobacteriota</taxon>
        <taxon>Cyanophyceae</taxon>
        <taxon>Oscillatoriophycideae</taxon>
        <taxon>Oscillatoriales</taxon>
        <taxon>Microcoleaceae</taxon>
        <taxon>Planktothrix</taxon>
    </lineage>
</organism>
<feature type="domain" description="Calcineurin-like phosphoesterase" evidence="1">
    <location>
        <begin position="28"/>
        <end position="191"/>
    </location>
</feature>
<dbReference type="Proteomes" id="UP000184315">
    <property type="component" value="Unassembled WGS sequence"/>
</dbReference>
<evidence type="ECO:0000313" key="3">
    <source>
        <dbReference type="Proteomes" id="UP000184315"/>
    </source>
</evidence>
<gene>
    <name evidence="2" type="ORF">PL9214640010</name>
</gene>
<sequence length="277" mass="31303">MYPLLTGKLKVERLTVAIANLPPQLKGIRIVQMSDFHYDGLRLSKQLLKEAIAVTNAAKPDLIVLTGDYVTHDPQPITQLTTYLKQLSSKSGIYAVLGNHDHYYHHSKTIVTEALNQIGIQVLCNQVVYPFDSELALVGLGDLKSKQFQPQPIMNTLDETIPRIILSHNPDTAEILKQWRVDLQLSGHTHGGQIVLPKLGVLPSFLPPIRRRIPKPLRRWIPFISHCKSVYKHWNWASGLHQVGENYLYVNRGLGTYLPGRWNCPPEVTVITLKPQP</sequence>
<dbReference type="InterPro" id="IPR004843">
    <property type="entry name" value="Calcineurin-like_PHP"/>
</dbReference>
<dbReference type="InterPro" id="IPR029052">
    <property type="entry name" value="Metallo-depent_PP-like"/>
</dbReference>
<dbReference type="Pfam" id="PF00149">
    <property type="entry name" value="Metallophos"/>
    <property type="match status" value="1"/>
</dbReference>
<dbReference type="InterPro" id="IPR051158">
    <property type="entry name" value="Metallophosphoesterase_sf"/>
</dbReference>
<protein>
    <recommendedName>
        <fullName evidence="1">Calcineurin-like phosphoesterase domain-containing protein</fullName>
    </recommendedName>
</protein>
<evidence type="ECO:0000313" key="2">
    <source>
        <dbReference type="EMBL" id="CUR34003.1"/>
    </source>
</evidence>